<dbReference type="Proteomes" id="UP001529510">
    <property type="component" value="Unassembled WGS sequence"/>
</dbReference>
<gene>
    <name evidence="2" type="ORF">M9458_022102</name>
</gene>
<protein>
    <recommendedName>
        <fullName evidence="1">Immunoglobulin I-set domain-containing protein</fullName>
    </recommendedName>
</protein>
<feature type="non-terminal residue" evidence="2">
    <location>
        <position position="50"/>
    </location>
</feature>
<evidence type="ECO:0000313" key="2">
    <source>
        <dbReference type="EMBL" id="KAL0182727.1"/>
    </source>
</evidence>
<evidence type="ECO:0000313" key="3">
    <source>
        <dbReference type="Proteomes" id="UP001529510"/>
    </source>
</evidence>
<proteinExistence type="predicted"/>
<comment type="caution">
    <text evidence="2">The sequence shown here is derived from an EMBL/GenBank/DDBJ whole genome shotgun (WGS) entry which is preliminary data.</text>
</comment>
<dbReference type="InterPro" id="IPR013098">
    <property type="entry name" value="Ig_I-set"/>
</dbReference>
<accession>A0ABD0Q9W4</accession>
<keyword evidence="3" id="KW-1185">Reference proteome</keyword>
<dbReference type="Pfam" id="PF07679">
    <property type="entry name" value="I-set"/>
    <property type="match status" value="1"/>
</dbReference>
<organism evidence="2 3">
    <name type="scientific">Cirrhinus mrigala</name>
    <name type="common">Mrigala</name>
    <dbReference type="NCBI Taxonomy" id="683832"/>
    <lineage>
        <taxon>Eukaryota</taxon>
        <taxon>Metazoa</taxon>
        <taxon>Chordata</taxon>
        <taxon>Craniata</taxon>
        <taxon>Vertebrata</taxon>
        <taxon>Euteleostomi</taxon>
        <taxon>Actinopterygii</taxon>
        <taxon>Neopterygii</taxon>
        <taxon>Teleostei</taxon>
        <taxon>Ostariophysi</taxon>
        <taxon>Cypriniformes</taxon>
        <taxon>Cyprinidae</taxon>
        <taxon>Labeoninae</taxon>
        <taxon>Labeonini</taxon>
        <taxon>Cirrhinus</taxon>
    </lineage>
</organism>
<name>A0ABD0Q9W4_CIRMR</name>
<feature type="domain" description="Immunoglobulin I-set" evidence="1">
    <location>
        <begin position="8"/>
        <end position="49"/>
    </location>
</feature>
<sequence>IFNGFDGIEIEDSGALSKLTFYNVSEADYGNYTCVAINKLGSANTSIILY</sequence>
<dbReference type="InterPro" id="IPR036179">
    <property type="entry name" value="Ig-like_dom_sf"/>
</dbReference>
<feature type="non-terminal residue" evidence="2">
    <location>
        <position position="1"/>
    </location>
</feature>
<reference evidence="2 3" key="1">
    <citation type="submission" date="2024-05" db="EMBL/GenBank/DDBJ databases">
        <title>Genome sequencing and assembly of Indian major carp, Cirrhinus mrigala (Hamilton, 1822).</title>
        <authorList>
            <person name="Mohindra V."/>
            <person name="Chowdhury L.M."/>
            <person name="Lal K."/>
            <person name="Jena J.K."/>
        </authorList>
    </citation>
    <scope>NUCLEOTIDE SEQUENCE [LARGE SCALE GENOMIC DNA]</scope>
    <source>
        <strain evidence="2">CM1030</strain>
        <tissue evidence="2">Blood</tissue>
    </source>
</reference>
<dbReference type="SUPFAM" id="SSF48726">
    <property type="entry name" value="Immunoglobulin"/>
    <property type="match status" value="1"/>
</dbReference>
<dbReference type="InterPro" id="IPR013783">
    <property type="entry name" value="Ig-like_fold"/>
</dbReference>
<dbReference type="EMBL" id="JAMKFB020000010">
    <property type="protein sequence ID" value="KAL0182727.1"/>
    <property type="molecule type" value="Genomic_DNA"/>
</dbReference>
<evidence type="ECO:0000259" key="1">
    <source>
        <dbReference type="Pfam" id="PF07679"/>
    </source>
</evidence>
<dbReference type="Gene3D" id="2.60.40.10">
    <property type="entry name" value="Immunoglobulins"/>
    <property type="match status" value="1"/>
</dbReference>
<dbReference type="AlphaFoldDB" id="A0ABD0Q9W4"/>